<comment type="caution">
    <text evidence="1">The sequence shown here is derived from an EMBL/GenBank/DDBJ whole genome shotgun (WGS) entry which is preliminary data.</text>
</comment>
<evidence type="ECO:0000313" key="2">
    <source>
        <dbReference type="Proteomes" id="UP000571084"/>
    </source>
</evidence>
<sequence length="180" mass="20168">MINFSTAEQRKKHINYALMLAATMGISACSTPQVISHLPPNTLPFFVPTPSSAVPMACANHTDGYIHSYGVQEPLTMAKSIIYALNCQPHEMGNGLVAAGFTLPDQWRPGMKVKVRWNRPIRGEDNWIEKITAIRWYDTPETLFVHFFANDEVRVLSAFAFPGPHHPIPMNLKIAPPEEE</sequence>
<dbReference type="EMBL" id="JACHHQ010000002">
    <property type="protein sequence ID" value="MBB5199584.1"/>
    <property type="molecule type" value="Genomic_DNA"/>
</dbReference>
<organism evidence="1 2">
    <name type="scientific">Glaciimonas immobilis</name>
    <dbReference type="NCBI Taxonomy" id="728004"/>
    <lineage>
        <taxon>Bacteria</taxon>
        <taxon>Pseudomonadati</taxon>
        <taxon>Pseudomonadota</taxon>
        <taxon>Betaproteobacteria</taxon>
        <taxon>Burkholderiales</taxon>
        <taxon>Oxalobacteraceae</taxon>
        <taxon>Glaciimonas</taxon>
    </lineage>
</organism>
<dbReference type="Proteomes" id="UP000571084">
    <property type="component" value="Unassembled WGS sequence"/>
</dbReference>
<evidence type="ECO:0000313" key="1">
    <source>
        <dbReference type="EMBL" id="MBB5199584.1"/>
    </source>
</evidence>
<proteinExistence type="predicted"/>
<dbReference type="AlphaFoldDB" id="A0A840RSB2"/>
<gene>
    <name evidence="1" type="ORF">HNR39_001411</name>
</gene>
<dbReference type="RefSeq" id="WP_168054735.1">
    <property type="nucleotide sequence ID" value="NZ_JAAOZT010000006.1"/>
</dbReference>
<name>A0A840RSB2_9BURK</name>
<reference evidence="1 2" key="1">
    <citation type="submission" date="2020-08" db="EMBL/GenBank/DDBJ databases">
        <title>Genomic Encyclopedia of Type Strains, Phase IV (KMG-IV): sequencing the most valuable type-strain genomes for metagenomic binning, comparative biology and taxonomic classification.</title>
        <authorList>
            <person name="Goeker M."/>
        </authorList>
    </citation>
    <scope>NUCLEOTIDE SEQUENCE [LARGE SCALE GENOMIC DNA]</scope>
    <source>
        <strain evidence="1 2">DSM 23240</strain>
    </source>
</reference>
<dbReference type="InterPro" id="IPR021733">
    <property type="entry name" value="DUF3304"/>
</dbReference>
<protein>
    <recommendedName>
        <fullName evidence="3">DUF3304 domain-containing protein</fullName>
    </recommendedName>
</protein>
<evidence type="ECO:0008006" key="3">
    <source>
        <dbReference type="Google" id="ProtNLM"/>
    </source>
</evidence>
<dbReference type="Pfam" id="PF11745">
    <property type="entry name" value="DUF3304"/>
    <property type="match status" value="1"/>
</dbReference>
<accession>A0A840RSB2</accession>
<keyword evidence="2" id="KW-1185">Reference proteome</keyword>